<proteinExistence type="predicted"/>
<dbReference type="SUPFAM" id="SSF50729">
    <property type="entry name" value="PH domain-like"/>
    <property type="match status" value="1"/>
</dbReference>
<dbReference type="PROSITE" id="PS50088">
    <property type="entry name" value="ANK_REPEAT"/>
    <property type="match status" value="3"/>
</dbReference>
<dbReference type="EMBL" id="JBJQND010000001">
    <property type="protein sequence ID" value="KAL3891234.1"/>
    <property type="molecule type" value="Genomic_DNA"/>
</dbReference>
<dbReference type="PROSITE" id="PS50297">
    <property type="entry name" value="ANK_REP_REGION"/>
    <property type="match status" value="3"/>
</dbReference>
<dbReference type="PRINTS" id="PR01415">
    <property type="entry name" value="ANKYRIN"/>
</dbReference>
<protein>
    <recommendedName>
        <fullName evidence="5">PH domain-containing protein</fullName>
    </recommendedName>
</protein>
<accession>A0ABD3XYF6</accession>
<dbReference type="PANTHER" id="PTHR24171">
    <property type="entry name" value="ANKYRIN REPEAT DOMAIN-CONTAINING PROTEIN 39-RELATED"/>
    <property type="match status" value="1"/>
</dbReference>
<comment type="caution">
    <text evidence="6">The sequence shown here is derived from an EMBL/GenBank/DDBJ whole genome shotgun (WGS) entry which is preliminary data.</text>
</comment>
<dbReference type="PROSITE" id="PS50003">
    <property type="entry name" value="PH_DOMAIN"/>
    <property type="match status" value="1"/>
</dbReference>
<dbReference type="SUPFAM" id="SSF48403">
    <property type="entry name" value="Ankyrin repeat"/>
    <property type="match status" value="1"/>
</dbReference>
<gene>
    <name evidence="6" type="ORF">ACJMK2_003497</name>
</gene>
<feature type="repeat" description="ANK" evidence="3">
    <location>
        <begin position="94"/>
        <end position="126"/>
    </location>
</feature>
<evidence type="ECO:0000259" key="5">
    <source>
        <dbReference type="PROSITE" id="PS50003"/>
    </source>
</evidence>
<dbReference type="AlphaFoldDB" id="A0ABD3XYF6"/>
<reference evidence="6 7" key="1">
    <citation type="submission" date="2024-11" db="EMBL/GenBank/DDBJ databases">
        <title>Chromosome-level genome assembly of the freshwater bivalve Anodonta woodiana.</title>
        <authorList>
            <person name="Chen X."/>
        </authorList>
    </citation>
    <scope>NUCLEOTIDE SEQUENCE [LARGE SCALE GENOMIC DNA]</scope>
    <source>
        <strain evidence="6">MN2024</strain>
        <tissue evidence="6">Gills</tissue>
    </source>
</reference>
<evidence type="ECO:0000256" key="3">
    <source>
        <dbReference type="PROSITE-ProRule" id="PRU00023"/>
    </source>
</evidence>
<dbReference type="Gene3D" id="1.25.40.20">
    <property type="entry name" value="Ankyrin repeat-containing domain"/>
    <property type="match status" value="2"/>
</dbReference>
<dbReference type="InterPro" id="IPR002110">
    <property type="entry name" value="Ankyrin_rpt"/>
</dbReference>
<keyword evidence="7" id="KW-1185">Reference proteome</keyword>
<keyword evidence="2 3" id="KW-0040">ANK repeat</keyword>
<dbReference type="Proteomes" id="UP001634394">
    <property type="component" value="Unassembled WGS sequence"/>
</dbReference>
<dbReference type="SMART" id="SM00233">
    <property type="entry name" value="PH"/>
    <property type="match status" value="1"/>
</dbReference>
<dbReference type="Pfam" id="PF12796">
    <property type="entry name" value="Ank_2"/>
    <property type="match status" value="1"/>
</dbReference>
<dbReference type="Pfam" id="PF00169">
    <property type="entry name" value="PH"/>
    <property type="match status" value="1"/>
</dbReference>
<organism evidence="6 7">
    <name type="scientific">Sinanodonta woodiana</name>
    <name type="common">Chinese pond mussel</name>
    <name type="synonym">Anodonta woodiana</name>
    <dbReference type="NCBI Taxonomy" id="1069815"/>
    <lineage>
        <taxon>Eukaryota</taxon>
        <taxon>Metazoa</taxon>
        <taxon>Spiralia</taxon>
        <taxon>Lophotrochozoa</taxon>
        <taxon>Mollusca</taxon>
        <taxon>Bivalvia</taxon>
        <taxon>Autobranchia</taxon>
        <taxon>Heteroconchia</taxon>
        <taxon>Palaeoheterodonta</taxon>
        <taxon>Unionida</taxon>
        <taxon>Unionoidea</taxon>
        <taxon>Unionidae</taxon>
        <taxon>Unioninae</taxon>
        <taxon>Sinanodonta</taxon>
    </lineage>
</organism>
<feature type="repeat" description="ANK" evidence="3">
    <location>
        <begin position="222"/>
        <end position="254"/>
    </location>
</feature>
<sequence length="589" mass="67340">MDENFVQQDGIDGNLIQQDIKDANLDQSAKVDEKEKENDVEEVTFPEEVISPEETLLHCARRGQKSVVQELLKSAKEGKLKIDVNWKGKDKGKRGYSALHLAAYFGHRDVVQLLLENDADVNILNNDGDTPLHKAAYTGRESTVMLLLEHNADVNIRNAEDQTPKDVSQNKQIKKVLEAAEAHEFNKIKKEFLNSARMGDVSNIQERLNDSRLSIINCQDEYGNTALHLAAQSGQKEVAVCLLKSGIDSNIKNKNGLRAEELVQSAQMKQLLAVKPVKAFFTVPHRCEGMLLKKSSFLGWKSHWVLLERGVLSYFKNRGDATTGTKRRGMKYLDEARLFISQENPFEFLVDFSDGTEHRLSTDHETYSSKQMERQKWTNAFREHIEYSTHYIHKGDVIDDEKEDIVSLLTLQESLKVAEAHQTTLANQIKLLSQMIDNPISQEDPKPDMLAKIQLELHHMSAASKDMCASLNQCLTLFVQQEEIRQKELKETSEKCRVLEEALHALALEHHELEKTFSEHSPARYYSTDDDEFYDCDEGSVRTRTFSLSCNSEDYDDALSFRSTRIDDYMKENQLQDKTNQFHVDLQGR</sequence>
<dbReference type="InterPro" id="IPR011993">
    <property type="entry name" value="PH-like_dom_sf"/>
</dbReference>
<evidence type="ECO:0000256" key="4">
    <source>
        <dbReference type="SAM" id="Coils"/>
    </source>
</evidence>
<feature type="domain" description="PH" evidence="5">
    <location>
        <begin position="284"/>
        <end position="386"/>
    </location>
</feature>
<evidence type="ECO:0000256" key="2">
    <source>
        <dbReference type="ARBA" id="ARBA00023043"/>
    </source>
</evidence>
<evidence type="ECO:0000313" key="7">
    <source>
        <dbReference type="Proteomes" id="UP001634394"/>
    </source>
</evidence>
<dbReference type="SMART" id="SM00248">
    <property type="entry name" value="ANK"/>
    <property type="match status" value="4"/>
</dbReference>
<keyword evidence="1" id="KW-0677">Repeat</keyword>
<dbReference type="InterPro" id="IPR036770">
    <property type="entry name" value="Ankyrin_rpt-contain_sf"/>
</dbReference>
<dbReference type="PANTHER" id="PTHR24171:SF8">
    <property type="entry name" value="BRCA1-ASSOCIATED RING DOMAIN PROTEIN 1"/>
    <property type="match status" value="1"/>
</dbReference>
<keyword evidence="4" id="KW-0175">Coiled coil</keyword>
<feature type="repeat" description="ANK" evidence="3">
    <location>
        <begin position="127"/>
        <end position="159"/>
    </location>
</feature>
<dbReference type="InterPro" id="IPR001849">
    <property type="entry name" value="PH_domain"/>
</dbReference>
<dbReference type="Pfam" id="PF00023">
    <property type="entry name" value="Ank"/>
    <property type="match status" value="1"/>
</dbReference>
<name>A0ABD3XYF6_SINWO</name>
<evidence type="ECO:0000256" key="1">
    <source>
        <dbReference type="ARBA" id="ARBA00022737"/>
    </source>
</evidence>
<evidence type="ECO:0000313" key="6">
    <source>
        <dbReference type="EMBL" id="KAL3891234.1"/>
    </source>
</evidence>
<dbReference type="Gene3D" id="2.30.29.30">
    <property type="entry name" value="Pleckstrin-homology domain (PH domain)/Phosphotyrosine-binding domain (PTB)"/>
    <property type="match status" value="1"/>
</dbReference>
<feature type="coiled-coil region" evidence="4">
    <location>
        <begin position="489"/>
        <end position="516"/>
    </location>
</feature>